<proteinExistence type="predicted"/>
<evidence type="ECO:0000256" key="3">
    <source>
        <dbReference type="ARBA" id="ARBA00022833"/>
    </source>
</evidence>
<evidence type="ECO:0000256" key="5">
    <source>
        <dbReference type="SAM" id="MobiDB-lite"/>
    </source>
</evidence>
<name>A0A7S2MWX3_9STRA</name>
<accession>A0A7S2MWX3</accession>
<dbReference type="EMBL" id="HBGV01014748">
    <property type="protein sequence ID" value="CAD9506656.1"/>
    <property type="molecule type" value="Transcribed_RNA"/>
</dbReference>
<dbReference type="GO" id="GO:0008270">
    <property type="term" value="F:zinc ion binding"/>
    <property type="evidence" value="ECO:0007669"/>
    <property type="project" value="UniProtKB-KW"/>
</dbReference>
<feature type="domain" description="MYND-type" evidence="6">
    <location>
        <begin position="411"/>
        <end position="448"/>
    </location>
</feature>
<evidence type="ECO:0000256" key="4">
    <source>
        <dbReference type="PROSITE-ProRule" id="PRU00134"/>
    </source>
</evidence>
<protein>
    <recommendedName>
        <fullName evidence="6">MYND-type domain-containing protein</fullName>
    </recommendedName>
</protein>
<keyword evidence="1" id="KW-0479">Metal-binding</keyword>
<organism evidence="7">
    <name type="scientific">Helicotheca tamesis</name>
    <dbReference type="NCBI Taxonomy" id="374047"/>
    <lineage>
        <taxon>Eukaryota</taxon>
        <taxon>Sar</taxon>
        <taxon>Stramenopiles</taxon>
        <taxon>Ochrophyta</taxon>
        <taxon>Bacillariophyta</taxon>
        <taxon>Mediophyceae</taxon>
        <taxon>Lithodesmiophycidae</taxon>
        <taxon>Lithodesmiales</taxon>
        <taxon>Lithodesmiaceae</taxon>
        <taxon>Helicotheca</taxon>
    </lineage>
</organism>
<keyword evidence="2 4" id="KW-0863">Zinc-finger</keyword>
<reference evidence="7" key="1">
    <citation type="submission" date="2021-01" db="EMBL/GenBank/DDBJ databases">
        <authorList>
            <person name="Corre E."/>
            <person name="Pelletier E."/>
            <person name="Niang G."/>
            <person name="Scheremetjew M."/>
            <person name="Finn R."/>
            <person name="Kale V."/>
            <person name="Holt S."/>
            <person name="Cochrane G."/>
            <person name="Meng A."/>
            <person name="Brown T."/>
            <person name="Cohen L."/>
        </authorList>
    </citation>
    <scope>NUCLEOTIDE SEQUENCE</scope>
    <source>
        <strain evidence="7">CCMP826</strain>
    </source>
</reference>
<evidence type="ECO:0000256" key="2">
    <source>
        <dbReference type="ARBA" id="ARBA00022771"/>
    </source>
</evidence>
<keyword evidence="3" id="KW-0862">Zinc</keyword>
<gene>
    <name evidence="7" type="ORF">HTAM1171_LOCUS9068</name>
</gene>
<dbReference type="InterPro" id="IPR002893">
    <property type="entry name" value="Znf_MYND"/>
</dbReference>
<feature type="region of interest" description="Disordered" evidence="5">
    <location>
        <begin position="106"/>
        <end position="126"/>
    </location>
</feature>
<dbReference type="Gene3D" id="6.10.140.2220">
    <property type="match status" value="1"/>
</dbReference>
<sequence length="467" mass="53958">MAPKRKLTGAQARLFAKICEHYLEAAENSCNDTPESVPIFSWLSPNQRVKLVSEVMIGVLCEKEPLPPNTIQHNATYRALIQILFTELEVENDFQWDLEDVGEDLRLRDGDDNRRSPEEQEEFKRQQDLIEHRAEKNMKKMKRKEIGEFEVKDSNESLDDKQIKKMYESLMEDLYSGGPISQDERNSMRPLTEDEKSAFHWRRLCDAALQEDFSFPLALSAVNFDWRCSKLGKWYQAINLMLDTHIMDYGTLTDRALINGGVDERTYADPTQLPRIQAIEKHVEVLRKVYESTWDPMQLSLYQRCIFAVCSTDRYCGYGQRKWLVAFLVECRASGVDFTKGGNYQARLDIFRKLKGDYTEGLEFPFLCHSESHAKDMQQNWIPSKFTPEFCFEGVHCHGPGKPAGDGYPSVGICLERDNLKACSRCKVAMYCSAECQRLDWPKHKKHCAILAAERKDKKKIAGMAKR</sequence>
<evidence type="ECO:0000256" key="1">
    <source>
        <dbReference type="ARBA" id="ARBA00022723"/>
    </source>
</evidence>
<evidence type="ECO:0000259" key="6">
    <source>
        <dbReference type="PROSITE" id="PS50865"/>
    </source>
</evidence>
<dbReference type="AlphaFoldDB" id="A0A7S2MWX3"/>
<dbReference type="SUPFAM" id="SSF144232">
    <property type="entry name" value="HIT/MYND zinc finger-like"/>
    <property type="match status" value="1"/>
</dbReference>
<dbReference type="PROSITE" id="PS50865">
    <property type="entry name" value="ZF_MYND_2"/>
    <property type="match status" value="1"/>
</dbReference>
<dbReference type="Pfam" id="PF01753">
    <property type="entry name" value="zf-MYND"/>
    <property type="match status" value="1"/>
</dbReference>
<evidence type="ECO:0000313" key="7">
    <source>
        <dbReference type="EMBL" id="CAD9506656.1"/>
    </source>
</evidence>